<name>A0ABU1T3Q8_9ACTO</name>
<dbReference type="InterPro" id="IPR000073">
    <property type="entry name" value="AB_hydrolase_1"/>
</dbReference>
<dbReference type="Gene3D" id="3.40.50.1820">
    <property type="entry name" value="alpha/beta hydrolase"/>
    <property type="match status" value="1"/>
</dbReference>
<dbReference type="SUPFAM" id="SSF53474">
    <property type="entry name" value="alpha/beta-Hydrolases"/>
    <property type="match status" value="1"/>
</dbReference>
<proteinExistence type="predicted"/>
<organism evidence="3 4">
    <name type="scientific">Arcanobacterium hippocoleae</name>
    <dbReference type="NCBI Taxonomy" id="149017"/>
    <lineage>
        <taxon>Bacteria</taxon>
        <taxon>Bacillati</taxon>
        <taxon>Actinomycetota</taxon>
        <taxon>Actinomycetes</taxon>
        <taxon>Actinomycetales</taxon>
        <taxon>Actinomycetaceae</taxon>
        <taxon>Arcanobacterium</taxon>
    </lineage>
</organism>
<evidence type="ECO:0000259" key="2">
    <source>
        <dbReference type="Pfam" id="PF12697"/>
    </source>
</evidence>
<evidence type="ECO:0000256" key="1">
    <source>
        <dbReference type="SAM" id="MobiDB-lite"/>
    </source>
</evidence>
<dbReference type="PANTHER" id="PTHR43798">
    <property type="entry name" value="MONOACYLGLYCEROL LIPASE"/>
    <property type="match status" value="1"/>
</dbReference>
<dbReference type="Pfam" id="PF12697">
    <property type="entry name" value="Abhydrolase_6"/>
    <property type="match status" value="1"/>
</dbReference>
<dbReference type="InterPro" id="IPR029058">
    <property type="entry name" value="AB_hydrolase_fold"/>
</dbReference>
<dbReference type="EMBL" id="JAVDUJ010000001">
    <property type="protein sequence ID" value="MDR6940014.1"/>
    <property type="molecule type" value="Genomic_DNA"/>
</dbReference>
<accession>A0ABU1T3Q8</accession>
<sequence length="302" mass="33682">MELPAQTIDFLGMEGNIGAIYTTLWKVDGDFVRMRRIGTRDSVLKASLQKAASKRVTFVLVHGIGLSSTYMLPLAEELSELGRVILFDLPGFGNLPLSQKPQHIPRLATILNSILSLTSADNVILVGHSMGAQIVTEMMAQNHNFRRACLIGPPVNLKERSFGWVLARYLQSAIFEKADLVRVATLLYLRSVKTWLVRLLPQMLDYPIEQRIQDVNPHSLIAVLSGTRDYLAPQYWLNELADRAAGEAWTGRISNAAHSTIYSHDEQVAQAIERLMTSTESDAQEDFTAAESPAKHSKWSTH</sequence>
<evidence type="ECO:0000313" key="4">
    <source>
        <dbReference type="Proteomes" id="UP001266099"/>
    </source>
</evidence>
<gene>
    <name evidence="3" type="ORF">J2S36_001557</name>
</gene>
<comment type="caution">
    <text evidence="3">The sequence shown here is derived from an EMBL/GenBank/DDBJ whole genome shotgun (WGS) entry which is preliminary data.</text>
</comment>
<protein>
    <submittedName>
        <fullName evidence="3">Pimeloyl-ACP methyl ester carboxylesterase</fullName>
    </submittedName>
</protein>
<dbReference type="RefSeq" id="WP_309957159.1">
    <property type="nucleotide sequence ID" value="NZ_JAVDUJ010000001.1"/>
</dbReference>
<feature type="domain" description="AB hydrolase-1" evidence="2">
    <location>
        <begin position="58"/>
        <end position="271"/>
    </location>
</feature>
<evidence type="ECO:0000313" key="3">
    <source>
        <dbReference type="EMBL" id="MDR6940014.1"/>
    </source>
</evidence>
<feature type="region of interest" description="Disordered" evidence="1">
    <location>
        <begin position="280"/>
        <end position="302"/>
    </location>
</feature>
<dbReference type="Proteomes" id="UP001266099">
    <property type="component" value="Unassembled WGS sequence"/>
</dbReference>
<dbReference type="InterPro" id="IPR050266">
    <property type="entry name" value="AB_hydrolase_sf"/>
</dbReference>
<dbReference type="PANTHER" id="PTHR43798:SF5">
    <property type="entry name" value="MONOACYLGLYCEROL LIPASE ABHD6"/>
    <property type="match status" value="1"/>
</dbReference>
<reference evidence="3 4" key="1">
    <citation type="submission" date="2023-07" db="EMBL/GenBank/DDBJ databases">
        <title>Sequencing the genomes of 1000 actinobacteria strains.</title>
        <authorList>
            <person name="Klenk H.-P."/>
        </authorList>
    </citation>
    <scope>NUCLEOTIDE SEQUENCE [LARGE SCALE GENOMIC DNA]</scope>
    <source>
        <strain evidence="3 4">DSM 15539</strain>
    </source>
</reference>
<keyword evidence="4" id="KW-1185">Reference proteome</keyword>